<reference evidence="1" key="1">
    <citation type="submission" date="2023-03" db="EMBL/GenBank/DDBJ databases">
        <title>Massive genome expansion in bonnet fungi (Mycena s.s.) driven by repeated elements and novel gene families across ecological guilds.</title>
        <authorList>
            <consortium name="Lawrence Berkeley National Laboratory"/>
            <person name="Harder C.B."/>
            <person name="Miyauchi S."/>
            <person name="Viragh M."/>
            <person name="Kuo A."/>
            <person name="Thoen E."/>
            <person name="Andreopoulos B."/>
            <person name="Lu D."/>
            <person name="Skrede I."/>
            <person name="Drula E."/>
            <person name="Henrissat B."/>
            <person name="Morin E."/>
            <person name="Kohler A."/>
            <person name="Barry K."/>
            <person name="LaButti K."/>
            <person name="Morin E."/>
            <person name="Salamov A."/>
            <person name="Lipzen A."/>
            <person name="Mereny Z."/>
            <person name="Hegedus B."/>
            <person name="Baldrian P."/>
            <person name="Stursova M."/>
            <person name="Weitz H."/>
            <person name="Taylor A."/>
            <person name="Grigoriev I.V."/>
            <person name="Nagy L.G."/>
            <person name="Martin F."/>
            <person name="Kauserud H."/>
        </authorList>
    </citation>
    <scope>NUCLEOTIDE SEQUENCE</scope>
    <source>
        <strain evidence="1">CBHHK067</strain>
    </source>
</reference>
<evidence type="ECO:0000313" key="1">
    <source>
        <dbReference type="EMBL" id="KAJ7661843.1"/>
    </source>
</evidence>
<protein>
    <submittedName>
        <fullName evidence="1">Uncharacterized protein</fullName>
    </submittedName>
</protein>
<dbReference type="Proteomes" id="UP001221757">
    <property type="component" value="Unassembled WGS sequence"/>
</dbReference>
<evidence type="ECO:0000313" key="2">
    <source>
        <dbReference type="Proteomes" id="UP001221757"/>
    </source>
</evidence>
<keyword evidence="2" id="KW-1185">Reference proteome</keyword>
<sequence length="110" mass="11937">MSDGGARQPRYGIRFKRTGQASGRTWRMARHAITAKGKTYDSLLCTGGLRGFIPGGENSSRTLAGYLQLVVRSHEVLTGGPAFSRPASPHNFLFGMVQFPPSGGTRWVII</sequence>
<dbReference type="AlphaFoldDB" id="A0AAD7CTC2"/>
<proteinExistence type="predicted"/>
<gene>
    <name evidence="1" type="ORF">B0H17DRAFT_1144490</name>
</gene>
<name>A0AAD7CTC2_MYCRO</name>
<organism evidence="1 2">
    <name type="scientific">Mycena rosella</name>
    <name type="common">Pink bonnet</name>
    <name type="synonym">Agaricus rosellus</name>
    <dbReference type="NCBI Taxonomy" id="1033263"/>
    <lineage>
        <taxon>Eukaryota</taxon>
        <taxon>Fungi</taxon>
        <taxon>Dikarya</taxon>
        <taxon>Basidiomycota</taxon>
        <taxon>Agaricomycotina</taxon>
        <taxon>Agaricomycetes</taxon>
        <taxon>Agaricomycetidae</taxon>
        <taxon>Agaricales</taxon>
        <taxon>Marasmiineae</taxon>
        <taxon>Mycenaceae</taxon>
        <taxon>Mycena</taxon>
    </lineage>
</organism>
<dbReference type="EMBL" id="JARKIE010000245">
    <property type="protein sequence ID" value="KAJ7661843.1"/>
    <property type="molecule type" value="Genomic_DNA"/>
</dbReference>
<accession>A0AAD7CTC2</accession>
<comment type="caution">
    <text evidence="1">The sequence shown here is derived from an EMBL/GenBank/DDBJ whole genome shotgun (WGS) entry which is preliminary data.</text>
</comment>